<feature type="compositionally biased region" description="Basic and acidic residues" evidence="1">
    <location>
        <begin position="65"/>
        <end position="78"/>
    </location>
</feature>
<feature type="compositionally biased region" description="Polar residues" evidence="1">
    <location>
        <begin position="1"/>
        <end position="18"/>
    </location>
</feature>
<evidence type="ECO:0000256" key="1">
    <source>
        <dbReference type="SAM" id="MobiDB-lite"/>
    </source>
</evidence>
<feature type="region of interest" description="Disordered" evidence="1">
    <location>
        <begin position="1"/>
        <end position="78"/>
    </location>
</feature>
<dbReference type="EMBL" id="BSXT01002383">
    <property type="protein sequence ID" value="GMF48604.1"/>
    <property type="molecule type" value="Genomic_DNA"/>
</dbReference>
<keyword evidence="3" id="KW-1185">Reference proteome</keyword>
<protein>
    <submittedName>
        <fullName evidence="2">Unnamed protein product</fullName>
    </submittedName>
</protein>
<evidence type="ECO:0000313" key="2">
    <source>
        <dbReference type="EMBL" id="GMF48604.1"/>
    </source>
</evidence>
<feature type="compositionally biased region" description="Low complexity" evidence="1">
    <location>
        <begin position="53"/>
        <end position="64"/>
    </location>
</feature>
<accession>A0A9W6XYP9</accession>
<evidence type="ECO:0000313" key="3">
    <source>
        <dbReference type="Proteomes" id="UP001165121"/>
    </source>
</evidence>
<feature type="compositionally biased region" description="Polar residues" evidence="1">
    <location>
        <begin position="29"/>
        <end position="48"/>
    </location>
</feature>
<name>A0A9W6XYP9_9STRA</name>
<gene>
    <name evidence="2" type="ORF">Pfra01_001885000</name>
</gene>
<reference evidence="2" key="1">
    <citation type="submission" date="2023-04" db="EMBL/GenBank/DDBJ databases">
        <title>Phytophthora fragariaefolia NBRC 109709.</title>
        <authorList>
            <person name="Ichikawa N."/>
            <person name="Sato H."/>
            <person name="Tonouchi N."/>
        </authorList>
    </citation>
    <scope>NUCLEOTIDE SEQUENCE</scope>
    <source>
        <strain evidence="2">NBRC 109709</strain>
    </source>
</reference>
<dbReference type="AlphaFoldDB" id="A0A9W6XYP9"/>
<organism evidence="2 3">
    <name type="scientific">Phytophthora fragariaefolia</name>
    <dbReference type="NCBI Taxonomy" id="1490495"/>
    <lineage>
        <taxon>Eukaryota</taxon>
        <taxon>Sar</taxon>
        <taxon>Stramenopiles</taxon>
        <taxon>Oomycota</taxon>
        <taxon>Peronosporomycetes</taxon>
        <taxon>Peronosporales</taxon>
        <taxon>Peronosporaceae</taxon>
        <taxon>Phytophthora</taxon>
    </lineage>
</organism>
<comment type="caution">
    <text evidence="2">The sequence shown here is derived from an EMBL/GenBank/DDBJ whole genome shotgun (WGS) entry which is preliminary data.</text>
</comment>
<dbReference type="Proteomes" id="UP001165121">
    <property type="component" value="Unassembled WGS sequence"/>
</dbReference>
<proteinExistence type="predicted"/>
<sequence length="96" mass="10402">MFLSSRNLLIESGSSPDTDTAYIPGIKRTTFTQRAPDSEQDSLSNGHPTLTDALPLGNPALLGLHHGDHSDTREHADISDCYNMPVISKILTDPSK</sequence>